<evidence type="ECO:0000313" key="4">
    <source>
        <dbReference type="Proteomes" id="UP001311232"/>
    </source>
</evidence>
<dbReference type="InterPro" id="IPR016186">
    <property type="entry name" value="C-type_lectin-like/link_sf"/>
</dbReference>
<evidence type="ECO:0000256" key="1">
    <source>
        <dbReference type="ARBA" id="ARBA00023157"/>
    </source>
</evidence>
<feature type="domain" description="C-type lectin" evidence="2">
    <location>
        <begin position="33"/>
        <end position="116"/>
    </location>
</feature>
<dbReference type="PANTHER" id="PTHR45784:SF3">
    <property type="entry name" value="C-TYPE LECTIN DOMAIN FAMILY 4 MEMBER K-LIKE-RELATED"/>
    <property type="match status" value="1"/>
</dbReference>
<feature type="non-terminal residue" evidence="3">
    <location>
        <position position="1"/>
    </location>
</feature>
<feature type="domain" description="C-type lectin" evidence="2">
    <location>
        <begin position="131"/>
        <end position="239"/>
    </location>
</feature>
<dbReference type="Proteomes" id="UP001311232">
    <property type="component" value="Unassembled WGS sequence"/>
</dbReference>
<name>A0AAV9SF82_9TELE</name>
<dbReference type="PROSITE" id="PS50041">
    <property type="entry name" value="C_TYPE_LECTIN_2"/>
    <property type="match status" value="2"/>
</dbReference>
<sequence>LCAVSSLSHREYLFVYEQKTGFVLRVTAGKRYSDLVTIRNMEDVNILRGLANLTRLVYSTGSSPAWIGLHEDLNTWRWSMSNSSFYQHGEELYRNWAMGAPDNSKGREAWRLSIEWWETGVGPTDHVALYRTNVSFTYISTMMNWSTAQKYCRKHHSDLVSVRNLAENQDIHRLNSAESLWIGLFRDSWKWSDGTRNWFSYWKKEEPNGEADCCAAANFAGYGMWEDWGCANRIGFICYWDVPVLKREVRLKLVKLSSLDLNDPTVLEDLLNKLQQKLKEQGLKEDMKIRKLSWKKQYDGNVFHKEKEK</sequence>
<organism evidence="3 4">
    <name type="scientific">Crenichthys baileyi</name>
    <name type="common">White River springfish</name>
    <dbReference type="NCBI Taxonomy" id="28760"/>
    <lineage>
        <taxon>Eukaryota</taxon>
        <taxon>Metazoa</taxon>
        <taxon>Chordata</taxon>
        <taxon>Craniata</taxon>
        <taxon>Vertebrata</taxon>
        <taxon>Euteleostomi</taxon>
        <taxon>Actinopterygii</taxon>
        <taxon>Neopterygii</taxon>
        <taxon>Teleostei</taxon>
        <taxon>Neoteleostei</taxon>
        <taxon>Acanthomorphata</taxon>
        <taxon>Ovalentaria</taxon>
        <taxon>Atherinomorphae</taxon>
        <taxon>Cyprinodontiformes</taxon>
        <taxon>Goodeidae</taxon>
        <taxon>Crenichthys</taxon>
    </lineage>
</organism>
<protein>
    <recommendedName>
        <fullName evidence="2">C-type lectin domain-containing protein</fullName>
    </recommendedName>
</protein>
<dbReference type="Pfam" id="PF00059">
    <property type="entry name" value="Lectin_C"/>
    <property type="match status" value="1"/>
</dbReference>
<dbReference type="InterPro" id="IPR016187">
    <property type="entry name" value="CTDL_fold"/>
</dbReference>
<dbReference type="PROSITE" id="PS00615">
    <property type="entry name" value="C_TYPE_LECTIN_1"/>
    <property type="match status" value="1"/>
</dbReference>
<dbReference type="Gene3D" id="3.10.100.10">
    <property type="entry name" value="Mannose-Binding Protein A, subunit A"/>
    <property type="match status" value="2"/>
</dbReference>
<dbReference type="InterPro" id="IPR018378">
    <property type="entry name" value="C-type_lectin_CS"/>
</dbReference>
<gene>
    <name evidence="3" type="ORF">CRENBAI_008763</name>
</gene>
<keyword evidence="1" id="KW-1015">Disulfide bond</keyword>
<dbReference type="AlphaFoldDB" id="A0AAV9SF82"/>
<evidence type="ECO:0000313" key="3">
    <source>
        <dbReference type="EMBL" id="KAK5619705.1"/>
    </source>
</evidence>
<reference evidence="3 4" key="1">
    <citation type="submission" date="2021-06" db="EMBL/GenBank/DDBJ databases">
        <authorList>
            <person name="Palmer J.M."/>
        </authorList>
    </citation>
    <scope>NUCLEOTIDE SEQUENCE [LARGE SCALE GENOMIC DNA]</scope>
    <source>
        <strain evidence="3 4">MEX-2019</strain>
        <tissue evidence="3">Muscle</tissue>
    </source>
</reference>
<dbReference type="PANTHER" id="PTHR45784">
    <property type="entry name" value="C-TYPE LECTIN DOMAIN FAMILY 20 MEMBER A-RELATED"/>
    <property type="match status" value="1"/>
</dbReference>
<proteinExistence type="predicted"/>
<comment type="caution">
    <text evidence="3">The sequence shown here is derived from an EMBL/GenBank/DDBJ whole genome shotgun (WGS) entry which is preliminary data.</text>
</comment>
<keyword evidence="4" id="KW-1185">Reference proteome</keyword>
<dbReference type="SMART" id="SM00034">
    <property type="entry name" value="CLECT"/>
    <property type="match status" value="1"/>
</dbReference>
<dbReference type="SUPFAM" id="SSF56436">
    <property type="entry name" value="C-type lectin-like"/>
    <property type="match status" value="2"/>
</dbReference>
<dbReference type="EMBL" id="JAHHUM010000466">
    <property type="protein sequence ID" value="KAK5619705.1"/>
    <property type="molecule type" value="Genomic_DNA"/>
</dbReference>
<accession>A0AAV9SF82</accession>
<evidence type="ECO:0000259" key="2">
    <source>
        <dbReference type="PROSITE" id="PS50041"/>
    </source>
</evidence>
<dbReference type="InterPro" id="IPR001304">
    <property type="entry name" value="C-type_lectin-like"/>
</dbReference>